<feature type="region of interest" description="Disordered" evidence="1">
    <location>
        <begin position="1"/>
        <end position="33"/>
    </location>
</feature>
<feature type="region of interest" description="Disordered" evidence="1">
    <location>
        <begin position="457"/>
        <end position="520"/>
    </location>
</feature>
<dbReference type="EMBL" id="LCWV01000004">
    <property type="protein sequence ID" value="PWI74013.1"/>
    <property type="molecule type" value="Genomic_DNA"/>
</dbReference>
<feature type="region of interest" description="Disordered" evidence="1">
    <location>
        <begin position="328"/>
        <end position="349"/>
    </location>
</feature>
<feature type="region of interest" description="Disordered" evidence="1">
    <location>
        <begin position="132"/>
        <end position="248"/>
    </location>
</feature>
<dbReference type="AlphaFoldDB" id="A0A2U3EHQ5"/>
<feature type="compositionally biased region" description="Polar residues" evidence="1">
    <location>
        <begin position="502"/>
        <end position="516"/>
    </location>
</feature>
<evidence type="ECO:0000313" key="3">
    <source>
        <dbReference type="Proteomes" id="UP000245956"/>
    </source>
</evidence>
<feature type="compositionally biased region" description="Gly residues" evidence="1">
    <location>
        <begin position="171"/>
        <end position="190"/>
    </location>
</feature>
<feature type="compositionally biased region" description="Basic and acidic residues" evidence="1">
    <location>
        <begin position="474"/>
        <end position="498"/>
    </location>
</feature>
<evidence type="ECO:0000313" key="2">
    <source>
        <dbReference type="EMBL" id="PWI74013.1"/>
    </source>
</evidence>
<proteinExistence type="predicted"/>
<dbReference type="Proteomes" id="UP000245956">
    <property type="component" value="Unassembled WGS sequence"/>
</dbReference>
<accession>A0A2U3EHQ5</accession>
<sequence length="651" mass="70057">MGLGGAAFAGGEKKGTQRQVFDHHHHDHPLGKEGRGGAWDWDLPPGTMCMTCETSEYLGRVTWGVPSARGRMAWAVGSGRRASVVAAATVPVADGAVGTEGGMGVKGAPDASDWVGYHWDWYLQGGCAPQGGGGGGGGGGRGGRLAGPGQAKARYHSQRAATGATVRERLVGGGSQWGEGGPSDPAGGGREVWSQPGDPKYLRRPTPAGRHPLTHPGGARPLRCLPLGYGASHTAQHAGPLPPPSRPEQTTIAMRMRLQQHMGRIAGARALTRKYEDDLPQARPPWQWAWKLPNARGALRHDERLLWRQEAGTERARMCRGWAGLGWAGPDGTNQPRPRQARPEQLEGRMRCDSQPHVCRLARSGATRCDAMRCDVPGQPLALADDVRMCASACLSSVAETESRLQTALHVRDAGALLQPNTFTQRRPEPRTPAGTAPPCVSALCLQHSTRIIPAMAPPHAGSNCGAGQPGPGRKREATTEGTEDTKGTEGTTHDARDVVGTTRNTPLRPVSTNQGPGQGWAVFRDLRDGRGHGMAWILRWAPIKIPLRAGRYAYPARLMGDGLHREPQPHPRPSRREQWRDGMAWHGRGTWHDMAWRRAARLAGMVVDGHGGQGCLSAWPTDPCMSRLHDRGSNGWMVQVSDFDRVQVNN</sequence>
<organism evidence="2 3">
    <name type="scientific">Purpureocillium lilacinum</name>
    <name type="common">Paecilomyces lilacinus</name>
    <dbReference type="NCBI Taxonomy" id="33203"/>
    <lineage>
        <taxon>Eukaryota</taxon>
        <taxon>Fungi</taxon>
        <taxon>Dikarya</taxon>
        <taxon>Ascomycota</taxon>
        <taxon>Pezizomycotina</taxon>
        <taxon>Sordariomycetes</taxon>
        <taxon>Hypocreomycetidae</taxon>
        <taxon>Hypocreales</taxon>
        <taxon>Ophiocordycipitaceae</taxon>
        <taxon>Purpureocillium</taxon>
    </lineage>
</organism>
<comment type="caution">
    <text evidence="2">The sequence shown here is derived from an EMBL/GenBank/DDBJ whole genome shotgun (WGS) entry which is preliminary data.</text>
</comment>
<protein>
    <submittedName>
        <fullName evidence="2">Uncharacterized protein</fullName>
    </submittedName>
</protein>
<name>A0A2U3EHQ5_PURLI</name>
<evidence type="ECO:0000256" key="1">
    <source>
        <dbReference type="SAM" id="MobiDB-lite"/>
    </source>
</evidence>
<feature type="compositionally biased region" description="Gly residues" evidence="1">
    <location>
        <begin position="132"/>
        <end position="146"/>
    </location>
</feature>
<reference evidence="2 3" key="1">
    <citation type="journal article" date="2016" name="Front. Microbiol.">
        <title>Genome and transcriptome sequences reveal the specific parasitism of the nematophagous Purpureocillium lilacinum 36-1.</title>
        <authorList>
            <person name="Xie J."/>
            <person name="Li S."/>
            <person name="Mo C."/>
            <person name="Xiao X."/>
            <person name="Peng D."/>
            <person name="Wang G."/>
            <person name="Xiao Y."/>
        </authorList>
    </citation>
    <scope>NUCLEOTIDE SEQUENCE [LARGE SCALE GENOMIC DNA]</scope>
    <source>
        <strain evidence="2 3">36-1</strain>
    </source>
</reference>
<feature type="compositionally biased region" description="Basic and acidic residues" evidence="1">
    <location>
        <begin position="11"/>
        <end position="33"/>
    </location>
</feature>
<gene>
    <name evidence="2" type="ORF">PCL_09289</name>
</gene>